<dbReference type="GO" id="GO:0005886">
    <property type="term" value="C:plasma membrane"/>
    <property type="evidence" value="ECO:0007669"/>
    <property type="project" value="UniProtKB-SubCell"/>
</dbReference>
<comment type="subcellular location">
    <subcellularLocation>
        <location evidence="1">Cell membrane</location>
        <topology evidence="1">Multi-pass membrane protein</topology>
    </subcellularLocation>
</comment>
<evidence type="ECO:0000313" key="12">
    <source>
        <dbReference type="Proteomes" id="UP000613193"/>
    </source>
</evidence>
<dbReference type="InterPro" id="IPR010920">
    <property type="entry name" value="LSM_dom_sf"/>
</dbReference>
<dbReference type="SUPFAM" id="SSF50182">
    <property type="entry name" value="Sm-like ribonucleoproteins"/>
    <property type="match status" value="1"/>
</dbReference>
<protein>
    <submittedName>
        <fullName evidence="11">Mechanosensitive ion channel family protein</fullName>
    </submittedName>
</protein>
<dbReference type="SUPFAM" id="SSF82861">
    <property type="entry name" value="Mechanosensitive channel protein MscS (YggB), transmembrane region"/>
    <property type="match status" value="1"/>
</dbReference>
<evidence type="ECO:0000256" key="1">
    <source>
        <dbReference type="ARBA" id="ARBA00004651"/>
    </source>
</evidence>
<dbReference type="GO" id="GO:0008381">
    <property type="term" value="F:mechanosensitive monoatomic ion channel activity"/>
    <property type="evidence" value="ECO:0007669"/>
    <property type="project" value="UniProtKB-ARBA"/>
</dbReference>
<evidence type="ECO:0000256" key="2">
    <source>
        <dbReference type="ARBA" id="ARBA00008017"/>
    </source>
</evidence>
<dbReference type="Gene3D" id="3.30.70.100">
    <property type="match status" value="1"/>
</dbReference>
<dbReference type="InterPro" id="IPR006685">
    <property type="entry name" value="MscS_channel_2nd"/>
</dbReference>
<dbReference type="PANTHER" id="PTHR30566:SF25">
    <property type="entry name" value="INNER MEMBRANE PROTEIN"/>
    <property type="match status" value="1"/>
</dbReference>
<comment type="caution">
    <text evidence="11">The sequence shown here is derived from an EMBL/GenBank/DDBJ whole genome shotgun (WGS) entry which is preliminary data.</text>
</comment>
<keyword evidence="3" id="KW-1003">Cell membrane</keyword>
<dbReference type="Pfam" id="PF21082">
    <property type="entry name" value="MS_channel_3rd"/>
    <property type="match status" value="1"/>
</dbReference>
<sequence length="359" mass="40981">MNQTFDSIFLGNTLLAWGISILIFIGCIILIKVFKGVGLSQLKKWAARTTTTIDDFLIETIEKSVVPLLYIAAFYFAVNTLIIPASITRILHVAFLFVATYFVLGIITSFIKHFVFSFIKTQDDAEIKQKQARGLLIILNVVVWIMGFIFIINNLGYDVTTLITGLGIGGIAIALAAQTILGDLFSYFVIFFDRPFEIGDFIIVDDKMGVVDYIGIKTTRLKTLNGEQLICSNTFLTNAQVHNYKRMETRRIVFKLGVLYQTPYAQVKEIPEMVKNIIQSKEQVRFDRGHFSGFGNFSLDFEFVYYIEGSDYTLYMDKQQEIYLDIFTAFEAEKIEFAYPTQTLFLNKDTTLENNSKME</sequence>
<dbReference type="PANTHER" id="PTHR30566">
    <property type="entry name" value="YNAI-RELATED MECHANOSENSITIVE ION CHANNEL"/>
    <property type="match status" value="1"/>
</dbReference>
<gene>
    <name evidence="11" type="ORF">I5M19_06355</name>
</gene>
<feature type="domain" description="Mechanosensitive ion channel MscS C-terminal" evidence="9">
    <location>
        <begin position="252"/>
        <end position="337"/>
    </location>
</feature>
<evidence type="ECO:0000256" key="5">
    <source>
        <dbReference type="ARBA" id="ARBA00022989"/>
    </source>
</evidence>
<evidence type="ECO:0000256" key="3">
    <source>
        <dbReference type="ARBA" id="ARBA00022475"/>
    </source>
</evidence>
<dbReference type="EMBL" id="JAEHFW010000001">
    <property type="protein sequence ID" value="MBK0378920.1"/>
    <property type="molecule type" value="Genomic_DNA"/>
</dbReference>
<evidence type="ECO:0000256" key="6">
    <source>
        <dbReference type="ARBA" id="ARBA00023136"/>
    </source>
</evidence>
<keyword evidence="12" id="KW-1185">Reference proteome</keyword>
<dbReference type="AlphaFoldDB" id="A0A934PTS5"/>
<evidence type="ECO:0000259" key="8">
    <source>
        <dbReference type="Pfam" id="PF00924"/>
    </source>
</evidence>
<dbReference type="InterPro" id="IPR049278">
    <property type="entry name" value="MS_channel_C"/>
</dbReference>
<evidence type="ECO:0000259" key="9">
    <source>
        <dbReference type="Pfam" id="PF21082"/>
    </source>
</evidence>
<accession>A0A934PTS5</accession>
<evidence type="ECO:0000259" key="10">
    <source>
        <dbReference type="Pfam" id="PF21088"/>
    </source>
</evidence>
<keyword evidence="5 7" id="KW-1133">Transmembrane helix</keyword>
<evidence type="ECO:0000313" key="11">
    <source>
        <dbReference type="EMBL" id="MBK0378920.1"/>
    </source>
</evidence>
<feature type="transmembrane region" description="Helical" evidence="7">
    <location>
        <begin position="14"/>
        <end position="34"/>
    </location>
</feature>
<dbReference type="Gene3D" id="1.10.287.1260">
    <property type="match status" value="1"/>
</dbReference>
<dbReference type="Pfam" id="PF00924">
    <property type="entry name" value="MS_channel_2nd"/>
    <property type="match status" value="1"/>
</dbReference>
<name>A0A934PTS5_9SPHI</name>
<feature type="domain" description="Mechanosensitive ion channel MscS" evidence="8">
    <location>
        <begin position="179"/>
        <end position="246"/>
    </location>
</feature>
<organism evidence="11 12">
    <name type="scientific">Mucilaginibacter segetis</name>
    <dbReference type="NCBI Taxonomy" id="2793071"/>
    <lineage>
        <taxon>Bacteria</taxon>
        <taxon>Pseudomonadati</taxon>
        <taxon>Bacteroidota</taxon>
        <taxon>Sphingobacteriia</taxon>
        <taxon>Sphingobacteriales</taxon>
        <taxon>Sphingobacteriaceae</taxon>
        <taxon>Mucilaginibacter</taxon>
    </lineage>
</organism>
<dbReference type="InterPro" id="IPR011014">
    <property type="entry name" value="MscS_channel_TM-2"/>
</dbReference>
<dbReference type="Gene3D" id="2.30.30.60">
    <property type="match status" value="1"/>
</dbReference>
<feature type="transmembrane region" description="Helical" evidence="7">
    <location>
        <begin position="135"/>
        <end position="156"/>
    </location>
</feature>
<keyword evidence="4 7" id="KW-0812">Transmembrane</keyword>
<dbReference type="Proteomes" id="UP000613193">
    <property type="component" value="Unassembled WGS sequence"/>
</dbReference>
<feature type="transmembrane region" description="Helical" evidence="7">
    <location>
        <begin position="162"/>
        <end position="192"/>
    </location>
</feature>
<keyword evidence="6 7" id="KW-0472">Membrane</keyword>
<dbReference type="Pfam" id="PF21088">
    <property type="entry name" value="MS_channel_1st"/>
    <property type="match status" value="1"/>
</dbReference>
<feature type="domain" description="Mechanosensitive ion channel transmembrane helices 2/3" evidence="10">
    <location>
        <begin position="138"/>
        <end position="178"/>
    </location>
</feature>
<feature type="transmembrane region" description="Helical" evidence="7">
    <location>
        <begin position="68"/>
        <end position="87"/>
    </location>
</feature>
<evidence type="ECO:0000256" key="7">
    <source>
        <dbReference type="SAM" id="Phobius"/>
    </source>
</evidence>
<evidence type="ECO:0000256" key="4">
    <source>
        <dbReference type="ARBA" id="ARBA00022692"/>
    </source>
</evidence>
<dbReference type="InterPro" id="IPR023408">
    <property type="entry name" value="MscS_beta-dom_sf"/>
</dbReference>
<reference evidence="11" key="1">
    <citation type="submission" date="2020-12" db="EMBL/GenBank/DDBJ databases">
        <title>Bacterial novel species Mucilaginibacter sp. SD-g isolated from soil.</title>
        <authorList>
            <person name="Jung H.-Y."/>
        </authorList>
    </citation>
    <scope>NUCLEOTIDE SEQUENCE</scope>
    <source>
        <strain evidence="11">SD-g</strain>
    </source>
</reference>
<dbReference type="SUPFAM" id="SSF82689">
    <property type="entry name" value="Mechanosensitive channel protein MscS (YggB), C-terminal domain"/>
    <property type="match status" value="1"/>
</dbReference>
<feature type="transmembrane region" description="Helical" evidence="7">
    <location>
        <begin position="93"/>
        <end position="115"/>
    </location>
</feature>
<comment type="similarity">
    <text evidence="2">Belongs to the MscS (TC 1.A.23) family.</text>
</comment>
<proteinExistence type="inferred from homology"/>
<dbReference type="InterPro" id="IPR011066">
    <property type="entry name" value="MscS_channel_C_sf"/>
</dbReference>
<dbReference type="InterPro" id="IPR049142">
    <property type="entry name" value="MS_channel_1st"/>
</dbReference>
<dbReference type="RefSeq" id="WP_200065366.1">
    <property type="nucleotide sequence ID" value="NZ_JAEHFW010000001.1"/>
</dbReference>